<evidence type="ECO:0000259" key="5">
    <source>
        <dbReference type="PROSITE" id="PS51387"/>
    </source>
</evidence>
<dbReference type="SUPFAM" id="SSF56176">
    <property type="entry name" value="FAD-binding/transporter-associated domain-like"/>
    <property type="match status" value="1"/>
</dbReference>
<name>A0A8H4U687_9HYPO</name>
<organism evidence="6 7">
    <name type="scientific">Fusarium zealandicum</name>
    <dbReference type="NCBI Taxonomy" id="1053134"/>
    <lineage>
        <taxon>Eukaryota</taxon>
        <taxon>Fungi</taxon>
        <taxon>Dikarya</taxon>
        <taxon>Ascomycota</taxon>
        <taxon>Pezizomycotina</taxon>
        <taxon>Sordariomycetes</taxon>
        <taxon>Hypocreomycetidae</taxon>
        <taxon>Hypocreales</taxon>
        <taxon>Nectriaceae</taxon>
        <taxon>Fusarium</taxon>
        <taxon>Fusarium staphyleae species complex</taxon>
    </lineage>
</organism>
<proteinExistence type="inferred from homology"/>
<dbReference type="Pfam" id="PF01565">
    <property type="entry name" value="FAD_binding_4"/>
    <property type="match status" value="1"/>
</dbReference>
<dbReference type="GO" id="GO:0004631">
    <property type="term" value="F:phosphomevalonate kinase activity"/>
    <property type="evidence" value="ECO:0007669"/>
    <property type="project" value="InterPro"/>
</dbReference>
<dbReference type="SUPFAM" id="SSF53271">
    <property type="entry name" value="PRTase-like"/>
    <property type="match status" value="1"/>
</dbReference>
<dbReference type="Gene3D" id="3.30.465.10">
    <property type="match status" value="1"/>
</dbReference>
<sequence length="1156" mass="125394">MATLNSLKLNLQQEATGIASSTTRSLSDIEYSAGFDVLVRGGECTTYQDFIIPQLSLLLSPLTSSVSVLEVGPGPKSVLGDLPVCLKQNITRYVAYEPNVLFATRLEEWLHSKSKGESPLPCLNSPPDLHRTPFVIDKNATNGQSAGAEKFNVVLFCHSMYGIKPKRALIERALEMLLEGGIAVVFHRDGNLNLDGLVCQQTASFPSGVTRVEDENETLDCFASFIAGFAIKDSNTIKSIRVEWRKVCRTLGRREEGHPKHLLFSSPNSMAVFTQHATSLPELTAQVPLLKGIKTVKNREARLRHPASIMAPKEIKQVQQCVEWALKHGFGLTVFAGGHSGHCLLSNVVSVDMGAFDRVHILTSGEMEEFGSGSGPLIVAGTGCKTGDIISTAMEAGLTVPLGSRPSVGAGLYLQGGIGHLTRLHGLACDAIVGAVMVSVDSGEVLCVGLVPKQHQPANAVRPANDIDLLWAIKGTGTNFGIVVSVTFKAFPAPSYSIRNWVVPFSDNIKAQATLGEIDELVASELPRNCSVDMYLYWDAGYLHLGLTMLESSTTDLASGTLSTTTPSPSTILGPENGFKMVDGVELFDTEMYMSEIHGGHAGSKTSAFKRCLFLKQIGSTAISGMLVKAIETRPSPFCYLHLLHGGGAVGDVASDATAFGCRDWDFACVVTGVWPRHQDGTQLAQAAIQWVYDVAKDLSSLSTGVYGADLGPDPRDAVLAAKAFGPNRRRLNRLKRSLDPGNVLAYACPLLEPSKIEQKLIILVTGESCAGKDYCADIWVSVFTRNMDKPLKARVASISDATKREYAVSTGADINRLLWDRTYKEQHRSKLTAFFNYQVQQQPQLPEKHFLNVVNAAADVEVLLITGMRDEAPVAAFSYLVPDSRLIEVRVETNREIRQTRGGCPNGDDTSRDRKHLQNHVNGTSNIQAMDYHPCFVFNNDSTGDEAAKRFARNHLFPFFDQGLQRLASMARSVPNFPCQGVDFRHVLDISQQPGGLALCTTLLQTRFTGDWGKVQAVVCCEAAGFIYASALATTVGTRLALIREAGKLPPPTVSVVKYSSHISSLASDHSTKHKIEMSRNLVPKGAPVVVVDDVLATGETLCAVLQLLEEASIKTEDVSVMVVAEFPLHRGRELLRQRGFGKVRIQSLLIYGGA</sequence>
<dbReference type="InterPro" id="IPR029057">
    <property type="entry name" value="PRTase-like"/>
</dbReference>
<dbReference type="CDD" id="cd06223">
    <property type="entry name" value="PRTases_typeI"/>
    <property type="match status" value="1"/>
</dbReference>
<dbReference type="InterPro" id="IPR050416">
    <property type="entry name" value="FAD-linked_Oxidoreductase"/>
</dbReference>
<protein>
    <recommendedName>
        <fullName evidence="5">FAD-binding PCMH-type domain-containing protein</fullName>
    </recommendedName>
</protein>
<keyword evidence="7" id="KW-1185">Reference proteome</keyword>
<dbReference type="GO" id="GO:0006695">
    <property type="term" value="P:cholesterol biosynthetic process"/>
    <property type="evidence" value="ECO:0007669"/>
    <property type="project" value="InterPro"/>
</dbReference>
<dbReference type="GO" id="GO:0016491">
    <property type="term" value="F:oxidoreductase activity"/>
    <property type="evidence" value="ECO:0007669"/>
    <property type="project" value="UniProtKB-KW"/>
</dbReference>
<dbReference type="InterPro" id="IPR006094">
    <property type="entry name" value="Oxid_FAD_bind_N"/>
</dbReference>
<comment type="similarity">
    <text evidence="1">Belongs to the oxygen-dependent FAD-linked oxidoreductase family.</text>
</comment>
<dbReference type="InterPro" id="IPR016169">
    <property type="entry name" value="FAD-bd_PCMH_sub2"/>
</dbReference>
<dbReference type="PANTHER" id="PTHR42973:SF25">
    <property type="entry name" value="PHOSPHOMEVALONATE KINASE"/>
    <property type="match status" value="1"/>
</dbReference>
<keyword evidence="3" id="KW-0274">FAD</keyword>
<evidence type="ECO:0000313" key="6">
    <source>
        <dbReference type="EMBL" id="KAF4970362.1"/>
    </source>
</evidence>
<dbReference type="Pfam" id="PF04275">
    <property type="entry name" value="P-mevalo_kinase"/>
    <property type="match status" value="1"/>
</dbReference>
<reference evidence="6" key="2">
    <citation type="submission" date="2020-05" db="EMBL/GenBank/DDBJ databases">
        <authorList>
            <person name="Kim H.-S."/>
            <person name="Proctor R.H."/>
            <person name="Brown D.W."/>
        </authorList>
    </citation>
    <scope>NUCLEOTIDE SEQUENCE</scope>
    <source>
        <strain evidence="6">NRRL 22465</strain>
    </source>
</reference>
<dbReference type="Gene3D" id="3.40.50.300">
    <property type="entry name" value="P-loop containing nucleotide triphosphate hydrolases"/>
    <property type="match status" value="1"/>
</dbReference>
<comment type="caution">
    <text evidence="6">The sequence shown here is derived from an EMBL/GenBank/DDBJ whole genome shotgun (WGS) entry which is preliminary data.</text>
</comment>
<dbReference type="InterPro" id="IPR027417">
    <property type="entry name" value="P-loop_NTPase"/>
</dbReference>
<dbReference type="AlphaFoldDB" id="A0A8H4U687"/>
<evidence type="ECO:0000256" key="1">
    <source>
        <dbReference type="ARBA" id="ARBA00005466"/>
    </source>
</evidence>
<dbReference type="Pfam" id="PF00156">
    <property type="entry name" value="Pribosyltran"/>
    <property type="match status" value="1"/>
</dbReference>
<dbReference type="Gene3D" id="3.40.50.150">
    <property type="entry name" value="Vaccinia Virus protein VP39"/>
    <property type="match status" value="1"/>
</dbReference>
<dbReference type="InterPro" id="IPR036318">
    <property type="entry name" value="FAD-bd_PCMH-like_sf"/>
</dbReference>
<dbReference type="Proteomes" id="UP000635477">
    <property type="component" value="Unassembled WGS sequence"/>
</dbReference>
<keyword evidence="4" id="KW-0560">Oxidoreductase</keyword>
<evidence type="ECO:0000256" key="3">
    <source>
        <dbReference type="ARBA" id="ARBA00022827"/>
    </source>
</evidence>
<dbReference type="PANTHER" id="PTHR42973">
    <property type="entry name" value="BINDING OXIDOREDUCTASE, PUTATIVE (AFU_ORTHOLOGUE AFUA_1G17690)-RELATED"/>
    <property type="match status" value="1"/>
</dbReference>
<dbReference type="PROSITE" id="PS51387">
    <property type="entry name" value="FAD_PCMH"/>
    <property type="match status" value="1"/>
</dbReference>
<reference evidence="6" key="1">
    <citation type="journal article" date="2020" name="BMC Genomics">
        <title>Correction to: Identification and distribution of gene clusters required for synthesis of sphingolipid metabolism inhibitors in diverse species of the filamentous fungus Fusarium.</title>
        <authorList>
            <person name="Kim H.S."/>
            <person name="Lohmar J.M."/>
            <person name="Busman M."/>
            <person name="Brown D.W."/>
            <person name="Naumann T.A."/>
            <person name="Divon H.H."/>
            <person name="Lysoe E."/>
            <person name="Uhlig S."/>
            <person name="Proctor R.H."/>
        </authorList>
    </citation>
    <scope>NUCLEOTIDE SEQUENCE</scope>
    <source>
        <strain evidence="6">NRRL 22465</strain>
    </source>
</reference>
<dbReference type="InterPro" id="IPR016166">
    <property type="entry name" value="FAD-bd_PCMH"/>
</dbReference>
<dbReference type="GO" id="GO:0019287">
    <property type="term" value="P:isopentenyl diphosphate biosynthetic process, mevalonate pathway"/>
    <property type="evidence" value="ECO:0007669"/>
    <property type="project" value="UniProtKB-UniPathway"/>
</dbReference>
<dbReference type="GO" id="GO:0005737">
    <property type="term" value="C:cytoplasm"/>
    <property type="evidence" value="ECO:0007669"/>
    <property type="project" value="InterPro"/>
</dbReference>
<feature type="domain" description="FAD-binding PCMH-type" evidence="5">
    <location>
        <begin position="302"/>
        <end position="493"/>
    </location>
</feature>
<evidence type="ECO:0000256" key="2">
    <source>
        <dbReference type="ARBA" id="ARBA00022630"/>
    </source>
</evidence>
<dbReference type="Gene3D" id="3.40.462.20">
    <property type="match status" value="1"/>
</dbReference>
<dbReference type="InterPro" id="IPR029063">
    <property type="entry name" value="SAM-dependent_MTases_sf"/>
</dbReference>
<dbReference type="InterPro" id="IPR000836">
    <property type="entry name" value="PRTase_dom"/>
</dbReference>
<dbReference type="GO" id="GO:0071949">
    <property type="term" value="F:FAD binding"/>
    <property type="evidence" value="ECO:0007669"/>
    <property type="project" value="InterPro"/>
</dbReference>
<gene>
    <name evidence="6" type="ORF">FZEAL_10054</name>
</gene>
<accession>A0A8H4U687</accession>
<evidence type="ECO:0000256" key="4">
    <source>
        <dbReference type="ARBA" id="ARBA00023002"/>
    </source>
</evidence>
<dbReference type="InterPro" id="IPR005919">
    <property type="entry name" value="Pmev_kin_anim"/>
</dbReference>
<dbReference type="UniPathway" id="UPA00057">
    <property type="reaction ID" value="UER00099"/>
</dbReference>
<dbReference type="Gene3D" id="3.40.50.2020">
    <property type="match status" value="1"/>
</dbReference>
<evidence type="ECO:0000313" key="7">
    <source>
        <dbReference type="Proteomes" id="UP000635477"/>
    </source>
</evidence>
<dbReference type="EMBL" id="JABEYC010001029">
    <property type="protein sequence ID" value="KAF4970362.1"/>
    <property type="molecule type" value="Genomic_DNA"/>
</dbReference>
<keyword evidence="2" id="KW-0285">Flavoprotein</keyword>
<dbReference type="OrthoDB" id="363185at2759"/>